<comment type="caution">
    <text evidence="5">The sequence shown here is derived from an EMBL/GenBank/DDBJ whole genome shotgun (WGS) entry which is preliminary data.</text>
</comment>
<dbReference type="PANTHER" id="PTHR12566:SF12">
    <property type="entry name" value="TRANSLATIONAL REGULATOR ORB2"/>
    <property type="match status" value="1"/>
</dbReference>
<name>A0A8S9ZA04_9BILA</name>
<organism evidence="5 7">
    <name type="scientific">Meloidogyne graminicola</name>
    <dbReference type="NCBI Taxonomy" id="189291"/>
    <lineage>
        <taxon>Eukaryota</taxon>
        <taxon>Metazoa</taxon>
        <taxon>Ecdysozoa</taxon>
        <taxon>Nematoda</taxon>
        <taxon>Chromadorea</taxon>
        <taxon>Rhabditida</taxon>
        <taxon>Tylenchina</taxon>
        <taxon>Tylenchomorpha</taxon>
        <taxon>Tylenchoidea</taxon>
        <taxon>Meloidogynidae</taxon>
        <taxon>Meloidogyninae</taxon>
        <taxon>Meloidogyne</taxon>
    </lineage>
</organism>
<reference evidence="5" key="1">
    <citation type="journal article" date="2020" name="Ecol. Evol.">
        <title>Genome structure and content of the rice root-knot nematode (Meloidogyne graminicola).</title>
        <authorList>
            <person name="Phan N.T."/>
            <person name="Danchin E.G.J."/>
            <person name="Klopp C."/>
            <person name="Perfus-Barbeoch L."/>
            <person name="Kozlowski D.K."/>
            <person name="Koutsovoulos G.D."/>
            <person name="Lopez-Roques C."/>
            <person name="Bouchez O."/>
            <person name="Zahm M."/>
            <person name="Besnard G."/>
            <person name="Bellafiore S."/>
        </authorList>
    </citation>
    <scope>NUCLEOTIDE SEQUENCE</scope>
    <source>
        <strain evidence="5">VN-18</strain>
    </source>
</reference>
<evidence type="ECO:0000256" key="2">
    <source>
        <dbReference type="SAM" id="MobiDB-lite"/>
    </source>
</evidence>
<dbReference type="GO" id="GO:0003730">
    <property type="term" value="F:mRNA 3'-UTR binding"/>
    <property type="evidence" value="ECO:0007669"/>
    <property type="project" value="InterPro"/>
</dbReference>
<dbReference type="SUPFAM" id="SSF54928">
    <property type="entry name" value="RNA-binding domain, RBD"/>
    <property type="match status" value="1"/>
</dbReference>
<evidence type="ECO:0000259" key="3">
    <source>
        <dbReference type="Pfam" id="PF16366"/>
    </source>
</evidence>
<evidence type="ECO:0000256" key="1">
    <source>
        <dbReference type="ARBA" id="ARBA00022884"/>
    </source>
</evidence>
<dbReference type="InterPro" id="IPR032296">
    <property type="entry name" value="CEBP_ZZ"/>
</dbReference>
<feature type="domain" description="Cytoplasmic polyadenylation element-binding protein ZZ" evidence="3">
    <location>
        <begin position="309"/>
        <end position="366"/>
    </location>
</feature>
<dbReference type="GO" id="GO:2000766">
    <property type="term" value="P:negative regulation of cytoplasmic translation"/>
    <property type="evidence" value="ECO:0007669"/>
    <property type="project" value="TreeGrafter"/>
</dbReference>
<gene>
    <name evidence="6" type="ORF">Mgra_00004471</name>
    <name evidence="5" type="ORF">Mgra_00010268</name>
</gene>
<feature type="region of interest" description="Disordered" evidence="2">
    <location>
        <begin position="361"/>
        <end position="381"/>
    </location>
</feature>
<dbReference type="GO" id="GO:0000900">
    <property type="term" value="F:mRNA regulatory element binding translation repressor activity"/>
    <property type="evidence" value="ECO:0007669"/>
    <property type="project" value="TreeGrafter"/>
</dbReference>
<dbReference type="InterPro" id="IPR035979">
    <property type="entry name" value="RBD_domain_sf"/>
</dbReference>
<dbReference type="Proteomes" id="UP000605970">
    <property type="component" value="Unassembled WGS sequence"/>
</dbReference>
<accession>A0A8S9ZA04</accession>
<dbReference type="PANTHER" id="PTHR12566">
    <property type="entry name" value="CYTOPLASMIC POLYADENYLATION ELEMENT BINDING PROTEIN CPEB"/>
    <property type="match status" value="1"/>
</dbReference>
<proteinExistence type="predicted"/>
<dbReference type="InterPro" id="IPR034819">
    <property type="entry name" value="CPEB"/>
</dbReference>
<keyword evidence="7" id="KW-1185">Reference proteome</keyword>
<dbReference type="OrthoDB" id="10033548at2759"/>
<evidence type="ECO:0000313" key="7">
    <source>
        <dbReference type="Proteomes" id="UP000605970"/>
    </source>
</evidence>
<dbReference type="Pfam" id="PF16366">
    <property type="entry name" value="CEBP_ZZ"/>
    <property type="match status" value="1"/>
</dbReference>
<dbReference type="InterPro" id="IPR012677">
    <property type="entry name" value="Nucleotide-bd_a/b_plait_sf"/>
</dbReference>
<sequence length="381" mass="42514">MDKYTKQPLPKLVPNSLYSFANLHAGTISAPPVNKQDQVFFGEDFSALLSSDNNSLTGSANEFTHLMNLRSFPPLSSELPLINEPPLSAPPFNNNFFGCGNGRGMSMGAGGRFRTNHHSFPQPVYFSLKVFLGGIQASLTTNILQLNFAKFGPNFIDWPKKTAIQDRPPNGYAFVVFESETSIFHMLRQCQQSNNRIFFPIYTINGLMHPVEIKVWEMKDTLYSAQPDWRRLRRFSVFVGGIPRTCSAATLAYATEDVIGPVAYCAIELDPQHFYPKGAACIVFTSKESYIKAIAAHEVLLVFGSFERKVEFKAFLSSNMPCEKCGITNGTRFCNEIICLAYFCVNCWKIVHNVRPSMSNHTPSKRHIKGCGTGGTTTPKE</sequence>
<dbReference type="GO" id="GO:0045202">
    <property type="term" value="C:synapse"/>
    <property type="evidence" value="ECO:0007669"/>
    <property type="project" value="TreeGrafter"/>
</dbReference>
<dbReference type="GO" id="GO:0043005">
    <property type="term" value="C:neuron projection"/>
    <property type="evidence" value="ECO:0007669"/>
    <property type="project" value="TreeGrafter"/>
</dbReference>
<dbReference type="GO" id="GO:0008135">
    <property type="term" value="F:translation factor activity, RNA binding"/>
    <property type="evidence" value="ECO:0007669"/>
    <property type="project" value="TreeGrafter"/>
</dbReference>
<dbReference type="InterPro" id="IPR038446">
    <property type="entry name" value="CEBP_ZZ_sf"/>
</dbReference>
<dbReference type="EMBL" id="JABEBT010000034">
    <property type="protein sequence ID" value="KAF7636022.1"/>
    <property type="molecule type" value="Genomic_DNA"/>
</dbReference>
<evidence type="ECO:0000313" key="6">
    <source>
        <dbReference type="EMBL" id="KAF7636022.1"/>
    </source>
</evidence>
<dbReference type="GO" id="GO:0005634">
    <property type="term" value="C:nucleus"/>
    <property type="evidence" value="ECO:0007669"/>
    <property type="project" value="TreeGrafter"/>
</dbReference>
<dbReference type="Gene3D" id="4.10.640.40">
    <property type="entry name" value="Cytoplasmic polyadenylation element-binding protein, ZZ domain"/>
    <property type="match status" value="1"/>
</dbReference>
<evidence type="ECO:0000259" key="4">
    <source>
        <dbReference type="Pfam" id="PF16367"/>
    </source>
</evidence>
<dbReference type="Gene3D" id="3.30.70.330">
    <property type="match status" value="2"/>
</dbReference>
<protein>
    <submittedName>
        <fullName evidence="5">Uncharacterized protein</fullName>
    </submittedName>
</protein>
<dbReference type="GO" id="GO:0043022">
    <property type="term" value="F:ribosome binding"/>
    <property type="evidence" value="ECO:0007669"/>
    <property type="project" value="TreeGrafter"/>
</dbReference>
<dbReference type="GO" id="GO:0005737">
    <property type="term" value="C:cytoplasm"/>
    <property type="evidence" value="ECO:0007669"/>
    <property type="project" value="TreeGrafter"/>
</dbReference>
<dbReference type="AlphaFoldDB" id="A0A8S9ZA04"/>
<dbReference type="InterPro" id="IPR000504">
    <property type="entry name" value="RRM_dom"/>
</dbReference>
<evidence type="ECO:0000313" key="5">
    <source>
        <dbReference type="EMBL" id="KAF7623409.1"/>
    </source>
</evidence>
<dbReference type="EMBL" id="JABEBT010000253">
    <property type="protein sequence ID" value="KAF7623409.1"/>
    <property type="molecule type" value="Genomic_DNA"/>
</dbReference>
<dbReference type="CDD" id="cd19757">
    <property type="entry name" value="Bbox1"/>
    <property type="match status" value="1"/>
</dbReference>
<feature type="domain" description="RRM" evidence="4">
    <location>
        <begin position="127"/>
        <end position="203"/>
    </location>
</feature>
<keyword evidence="1" id="KW-0694">RNA-binding</keyword>
<dbReference type="Pfam" id="PF16367">
    <property type="entry name" value="RRM_7"/>
    <property type="match status" value="1"/>
</dbReference>